<dbReference type="Proteomes" id="UP001597203">
    <property type="component" value="Unassembled WGS sequence"/>
</dbReference>
<name>A0ABW3NZT6_9SPHN</name>
<dbReference type="EMBL" id="JBHTLS010000099">
    <property type="protein sequence ID" value="MFD1104433.1"/>
    <property type="molecule type" value="Genomic_DNA"/>
</dbReference>
<comment type="caution">
    <text evidence="1">The sequence shown here is derived from an EMBL/GenBank/DDBJ whole genome shotgun (WGS) entry which is preliminary data.</text>
</comment>
<dbReference type="RefSeq" id="WP_380909721.1">
    <property type="nucleotide sequence ID" value="NZ_JBHTLS010000099.1"/>
</dbReference>
<evidence type="ECO:0000313" key="1">
    <source>
        <dbReference type="EMBL" id="MFD1104433.1"/>
    </source>
</evidence>
<evidence type="ECO:0000313" key="2">
    <source>
        <dbReference type="Proteomes" id="UP001597203"/>
    </source>
</evidence>
<proteinExistence type="predicted"/>
<organism evidence="1 2">
    <name type="scientific">Sphingobium olei</name>
    <dbReference type="NCBI Taxonomy" id="420955"/>
    <lineage>
        <taxon>Bacteria</taxon>
        <taxon>Pseudomonadati</taxon>
        <taxon>Pseudomonadota</taxon>
        <taxon>Alphaproteobacteria</taxon>
        <taxon>Sphingomonadales</taxon>
        <taxon>Sphingomonadaceae</taxon>
        <taxon>Sphingobium</taxon>
    </lineage>
</organism>
<reference evidence="2" key="1">
    <citation type="journal article" date="2019" name="Int. J. Syst. Evol. Microbiol.">
        <title>The Global Catalogue of Microorganisms (GCM) 10K type strain sequencing project: providing services to taxonomists for standard genome sequencing and annotation.</title>
        <authorList>
            <consortium name="The Broad Institute Genomics Platform"/>
            <consortium name="The Broad Institute Genome Sequencing Center for Infectious Disease"/>
            <person name="Wu L."/>
            <person name="Ma J."/>
        </authorList>
    </citation>
    <scope>NUCLEOTIDE SEQUENCE [LARGE SCALE GENOMIC DNA]</scope>
    <source>
        <strain evidence="2">CCUG 54329</strain>
    </source>
</reference>
<sequence length="70" mass="8310">MTLETIRLPNSPDAWGAAARYHLDSAKGLLDRMHDTRTDVRRDQVERDFWQHMNVAWELIQRVEGARRLH</sequence>
<keyword evidence="2" id="KW-1185">Reference proteome</keyword>
<gene>
    <name evidence="1" type="ORF">ACFQ24_06050</name>
</gene>
<accession>A0ABW3NZT6</accession>
<protein>
    <submittedName>
        <fullName evidence="1">Uncharacterized protein</fullName>
    </submittedName>
</protein>